<proteinExistence type="predicted"/>
<feature type="signal peptide" evidence="2">
    <location>
        <begin position="1"/>
        <end position="20"/>
    </location>
</feature>
<comment type="caution">
    <text evidence="3">The sequence shown here is derived from an EMBL/GenBank/DDBJ whole genome shotgun (WGS) entry which is preliminary data.</text>
</comment>
<evidence type="ECO:0000313" key="4">
    <source>
        <dbReference type="Proteomes" id="UP000762676"/>
    </source>
</evidence>
<feature type="compositionally biased region" description="Low complexity" evidence="1">
    <location>
        <begin position="55"/>
        <end position="67"/>
    </location>
</feature>
<evidence type="ECO:0000256" key="1">
    <source>
        <dbReference type="SAM" id="MobiDB-lite"/>
    </source>
</evidence>
<organism evidence="3 4">
    <name type="scientific">Elysia marginata</name>
    <dbReference type="NCBI Taxonomy" id="1093978"/>
    <lineage>
        <taxon>Eukaryota</taxon>
        <taxon>Metazoa</taxon>
        <taxon>Spiralia</taxon>
        <taxon>Lophotrochozoa</taxon>
        <taxon>Mollusca</taxon>
        <taxon>Gastropoda</taxon>
        <taxon>Heterobranchia</taxon>
        <taxon>Euthyneura</taxon>
        <taxon>Panpulmonata</taxon>
        <taxon>Sacoglossa</taxon>
        <taxon>Placobranchoidea</taxon>
        <taxon>Plakobranchidae</taxon>
        <taxon>Elysia</taxon>
    </lineage>
</organism>
<evidence type="ECO:0000256" key="2">
    <source>
        <dbReference type="SAM" id="SignalP"/>
    </source>
</evidence>
<evidence type="ECO:0000313" key="3">
    <source>
        <dbReference type="EMBL" id="GFR62656.1"/>
    </source>
</evidence>
<keyword evidence="2" id="KW-0732">Signal</keyword>
<dbReference type="Proteomes" id="UP000762676">
    <property type="component" value="Unassembled WGS sequence"/>
</dbReference>
<name>A0AAV4EPK7_9GAST</name>
<reference evidence="3 4" key="1">
    <citation type="journal article" date="2021" name="Elife">
        <title>Chloroplast acquisition without the gene transfer in kleptoplastic sea slugs, Plakobranchus ocellatus.</title>
        <authorList>
            <person name="Maeda T."/>
            <person name="Takahashi S."/>
            <person name="Yoshida T."/>
            <person name="Shimamura S."/>
            <person name="Takaki Y."/>
            <person name="Nagai Y."/>
            <person name="Toyoda A."/>
            <person name="Suzuki Y."/>
            <person name="Arimoto A."/>
            <person name="Ishii H."/>
            <person name="Satoh N."/>
            <person name="Nishiyama T."/>
            <person name="Hasebe M."/>
            <person name="Maruyama T."/>
            <person name="Minagawa J."/>
            <person name="Obokata J."/>
            <person name="Shigenobu S."/>
        </authorList>
    </citation>
    <scope>NUCLEOTIDE SEQUENCE [LARGE SCALE GENOMIC DNA]</scope>
</reference>
<feature type="region of interest" description="Disordered" evidence="1">
    <location>
        <begin position="51"/>
        <end position="78"/>
    </location>
</feature>
<feature type="chain" id="PRO_5043988474" evidence="2">
    <location>
        <begin position="21"/>
        <end position="101"/>
    </location>
</feature>
<protein>
    <submittedName>
        <fullName evidence="3">Uncharacterized protein</fullName>
    </submittedName>
</protein>
<sequence length="101" mass="10765">MLTICLGTLTVLFSLQIVQESPSGTTPSGHRLLDIHNLNWLVTGPALQLSRRVTSHGSTTPHPTPGTQPHAARGRLGISSGEMKGDYLLPGLDWPGMLDAD</sequence>
<dbReference type="AlphaFoldDB" id="A0AAV4EPK7"/>
<keyword evidence="4" id="KW-1185">Reference proteome</keyword>
<accession>A0AAV4EPK7</accession>
<dbReference type="EMBL" id="BMAT01000249">
    <property type="protein sequence ID" value="GFR62656.1"/>
    <property type="molecule type" value="Genomic_DNA"/>
</dbReference>
<gene>
    <name evidence="3" type="ORF">ElyMa_000135500</name>
</gene>